<dbReference type="InterPro" id="IPR051781">
    <property type="entry name" value="Metallo-dep_Hydrolase"/>
</dbReference>
<dbReference type="InterPro" id="IPR011059">
    <property type="entry name" value="Metal-dep_hydrolase_composite"/>
</dbReference>
<sequence>MVTKAPQPQKSGSSSQMQMQTRTNKDPARRITQILAGQLFDSVSRSLVPLQVVTVDEDQGIILDVAPQDSVRSIEEILGLGGEGGQREVEIDLKRVNLSTQIILPGLVDVHVHFFLHPYSETSWEDQVTRESLAERTIRATVHARKTLMAGFTTVRDLGTEGALDADIALRKSLSGKNPIIPGPRYYCSTRAIVASGSYGPRNHLTPSQNGVNGVTGAEAVDGADECAKEVRKQIGAGADWIKIYADYRVRAGMGDVAPSIAAKSYSTFSKPELQALITTAHRRGVKVAAHANTPHTIRDLLDLEVDSVEHGPEMYNPDFADRSLLRRLAGSDTIWVPTLSVFYTSWMMNPESKEIKYLWERCQTTFKEAIGVGNRNIDTDFDAAWEPSVVNNIACGGDTGVFAHGKNALELVLMRRLGAKWNQVLGWATFGGWRCIRGMEWDGSGGDRRVARLESMAAQAFDPSDRDGPVNLDRDVPFGVIRPGWAADLVGVEGKLDGTAEEFEDALTQGIKFVMKGGRIYKNEGTELV</sequence>
<dbReference type="InParanoid" id="A0A409VIE2"/>
<dbReference type="Gene3D" id="3.20.20.140">
    <property type="entry name" value="Metal-dependent hydrolases"/>
    <property type="match status" value="1"/>
</dbReference>
<reference evidence="3 4" key="1">
    <citation type="journal article" date="2018" name="Evol. Lett.">
        <title>Horizontal gene cluster transfer increased hallucinogenic mushroom diversity.</title>
        <authorList>
            <person name="Reynolds H.T."/>
            <person name="Vijayakumar V."/>
            <person name="Gluck-Thaler E."/>
            <person name="Korotkin H.B."/>
            <person name="Matheny P.B."/>
            <person name="Slot J.C."/>
        </authorList>
    </citation>
    <scope>NUCLEOTIDE SEQUENCE [LARGE SCALE GENOMIC DNA]</scope>
    <source>
        <strain evidence="3 4">2629</strain>
    </source>
</reference>
<dbReference type="PANTHER" id="PTHR43135:SF3">
    <property type="entry name" value="ALPHA-D-RIBOSE 1-METHYLPHOSPHONATE 5-TRIPHOSPHATE DIPHOSPHATASE"/>
    <property type="match status" value="1"/>
</dbReference>
<evidence type="ECO:0000313" key="4">
    <source>
        <dbReference type="Proteomes" id="UP000284842"/>
    </source>
</evidence>
<dbReference type="Proteomes" id="UP000284842">
    <property type="component" value="Unassembled WGS sequence"/>
</dbReference>
<evidence type="ECO:0000259" key="2">
    <source>
        <dbReference type="Pfam" id="PF01979"/>
    </source>
</evidence>
<protein>
    <recommendedName>
        <fullName evidence="2">Amidohydrolase-related domain-containing protein</fullName>
    </recommendedName>
</protein>
<dbReference type="InterPro" id="IPR006680">
    <property type="entry name" value="Amidohydro-rel"/>
</dbReference>
<feature type="region of interest" description="Disordered" evidence="1">
    <location>
        <begin position="1"/>
        <end position="26"/>
    </location>
</feature>
<dbReference type="EMBL" id="NHTK01006052">
    <property type="protein sequence ID" value="PPQ66049.1"/>
    <property type="molecule type" value="Genomic_DNA"/>
</dbReference>
<keyword evidence="4" id="KW-1185">Reference proteome</keyword>
<feature type="compositionally biased region" description="Low complexity" evidence="1">
    <location>
        <begin position="1"/>
        <end position="20"/>
    </location>
</feature>
<organism evidence="3 4">
    <name type="scientific">Panaeolus cyanescens</name>
    <dbReference type="NCBI Taxonomy" id="181874"/>
    <lineage>
        <taxon>Eukaryota</taxon>
        <taxon>Fungi</taxon>
        <taxon>Dikarya</taxon>
        <taxon>Basidiomycota</taxon>
        <taxon>Agaricomycotina</taxon>
        <taxon>Agaricomycetes</taxon>
        <taxon>Agaricomycetidae</taxon>
        <taxon>Agaricales</taxon>
        <taxon>Agaricineae</taxon>
        <taxon>Galeropsidaceae</taxon>
        <taxon>Panaeolus</taxon>
    </lineage>
</organism>
<dbReference type="GO" id="GO:0016810">
    <property type="term" value="F:hydrolase activity, acting on carbon-nitrogen (but not peptide) bonds"/>
    <property type="evidence" value="ECO:0007669"/>
    <property type="project" value="InterPro"/>
</dbReference>
<dbReference type="Pfam" id="PF01979">
    <property type="entry name" value="Amidohydro_1"/>
    <property type="match status" value="1"/>
</dbReference>
<dbReference type="SUPFAM" id="SSF51338">
    <property type="entry name" value="Composite domain of metallo-dependent hydrolases"/>
    <property type="match status" value="1"/>
</dbReference>
<proteinExistence type="predicted"/>
<evidence type="ECO:0000313" key="3">
    <source>
        <dbReference type="EMBL" id="PPQ66049.1"/>
    </source>
</evidence>
<evidence type="ECO:0000256" key="1">
    <source>
        <dbReference type="SAM" id="MobiDB-lite"/>
    </source>
</evidence>
<gene>
    <name evidence="3" type="ORF">CVT24_000231</name>
</gene>
<dbReference type="PANTHER" id="PTHR43135">
    <property type="entry name" value="ALPHA-D-RIBOSE 1-METHYLPHOSPHONATE 5-TRIPHOSPHATE DIPHOSPHATASE"/>
    <property type="match status" value="1"/>
</dbReference>
<dbReference type="InterPro" id="IPR032466">
    <property type="entry name" value="Metal_Hydrolase"/>
</dbReference>
<comment type="caution">
    <text evidence="3">The sequence shown here is derived from an EMBL/GenBank/DDBJ whole genome shotgun (WGS) entry which is preliminary data.</text>
</comment>
<dbReference type="STRING" id="181874.A0A409VIE2"/>
<dbReference type="AlphaFoldDB" id="A0A409VIE2"/>
<name>A0A409VIE2_9AGAR</name>
<feature type="domain" description="Amidohydrolase-related" evidence="2">
    <location>
        <begin position="102"/>
        <end position="319"/>
    </location>
</feature>
<dbReference type="SUPFAM" id="SSF51556">
    <property type="entry name" value="Metallo-dependent hydrolases"/>
    <property type="match status" value="1"/>
</dbReference>
<dbReference type="OrthoDB" id="5595695at2759"/>
<accession>A0A409VIE2</accession>